<dbReference type="Proteomes" id="UP000000702">
    <property type="component" value="Unassembled WGS sequence"/>
</dbReference>
<dbReference type="AlphaFoldDB" id="F9W9V6"/>
<name>F9W9V6_TRYCI</name>
<dbReference type="EMBL" id="CAEQ01001354">
    <property type="protein sequence ID" value="CCD14011.1"/>
    <property type="molecule type" value="Genomic_DNA"/>
</dbReference>
<accession>F9W9V6</accession>
<evidence type="ECO:0000313" key="1">
    <source>
        <dbReference type="EMBL" id="CCD14011.1"/>
    </source>
</evidence>
<protein>
    <submittedName>
        <fullName evidence="1">WGS project CAEQ00000000 data, annotated contig 190</fullName>
    </submittedName>
</protein>
<evidence type="ECO:0000313" key="2">
    <source>
        <dbReference type="Proteomes" id="UP000000702"/>
    </source>
</evidence>
<keyword evidence="2" id="KW-1185">Reference proteome</keyword>
<proteinExistence type="predicted"/>
<reference evidence="1 2" key="2">
    <citation type="journal article" date="2012" name="Proc. Natl. Acad. Sci. U.S.A.">
        <title>Antigenic diversity is generated by distinct evolutionary mechanisms in African trypanosome species.</title>
        <authorList>
            <person name="Jackson A.P."/>
            <person name="Berry A."/>
            <person name="Aslett M."/>
            <person name="Allison H.C."/>
            <person name="Burton P."/>
            <person name="Vavrova-Anderson J."/>
            <person name="Brown R."/>
            <person name="Browne H."/>
            <person name="Corton N."/>
            <person name="Hauser H."/>
            <person name="Gamble J."/>
            <person name="Gilderthorp R."/>
            <person name="Marcello L."/>
            <person name="McQuillan J."/>
            <person name="Otto T.D."/>
            <person name="Quail M.A."/>
            <person name="Sanders M.J."/>
            <person name="van Tonder A."/>
            <person name="Ginger M.L."/>
            <person name="Field M.C."/>
            <person name="Barry J.D."/>
            <person name="Hertz-Fowler C."/>
            <person name="Berriman M."/>
        </authorList>
    </citation>
    <scope>NUCLEOTIDE SEQUENCE [LARGE SCALE GENOMIC DNA]</scope>
    <source>
        <strain evidence="1 2">IL3000</strain>
    </source>
</reference>
<comment type="caution">
    <text evidence="1">The sequence shown here is derived from an EMBL/GenBank/DDBJ whole genome shotgun (WGS) entry which is preliminary data.</text>
</comment>
<gene>
    <name evidence="1" type="ORF">TCIL3000_0_05010</name>
</gene>
<organism evidence="1 2">
    <name type="scientific">Trypanosoma congolense (strain IL3000)</name>
    <dbReference type="NCBI Taxonomy" id="1068625"/>
    <lineage>
        <taxon>Eukaryota</taxon>
        <taxon>Discoba</taxon>
        <taxon>Euglenozoa</taxon>
        <taxon>Kinetoplastea</taxon>
        <taxon>Metakinetoplastina</taxon>
        <taxon>Trypanosomatida</taxon>
        <taxon>Trypanosomatidae</taxon>
        <taxon>Trypanosoma</taxon>
        <taxon>Nannomonas</taxon>
    </lineage>
</organism>
<sequence length="229" mass="24935">MPCPPAHAYTVWGGREHFRTSSIHKSKVVSVLKRKEGKEAMAADQLHHFVPSWVSADFHLMLMLGQNTPSSNEKQHISNAFHGLVLRTTCQHPAAVSSTHDDIVTTIILQTIVLANHEAVAMKCTTEAAARLQAQAARLAILNHTASLLTADTGTATVARPIALQEFLALQVGAATWTAARTQAKARLAARGHKQARLPLIDSTPILTGCLICKATTTFHMWRLSVTWE</sequence>
<dbReference type="VEuPathDB" id="TriTrypDB:TcIL3000_0_05010"/>
<reference evidence="2" key="1">
    <citation type="submission" date="2011-07" db="EMBL/GenBank/DDBJ databases">
        <title>Divergent evolution of antigenic variation in African trypanosomes.</title>
        <authorList>
            <person name="Jackson A.P."/>
            <person name="Berry A."/>
            <person name="Allison H.C."/>
            <person name="Burton P."/>
            <person name="Anderson J."/>
            <person name="Aslett M."/>
            <person name="Brown R."/>
            <person name="Corton N."/>
            <person name="Harris D."/>
            <person name="Hauser H."/>
            <person name="Gamble J."/>
            <person name="Gilderthorp R."/>
            <person name="McQuillan J."/>
            <person name="Quail M.A."/>
            <person name="Sanders M."/>
            <person name="Van Tonder A."/>
            <person name="Ginger M.L."/>
            <person name="Donelson J.E."/>
            <person name="Field M.C."/>
            <person name="Barry J.D."/>
            <person name="Berriman M."/>
            <person name="Hertz-Fowler C."/>
        </authorList>
    </citation>
    <scope>NUCLEOTIDE SEQUENCE [LARGE SCALE GENOMIC DNA]</scope>
    <source>
        <strain evidence="2">IL3000</strain>
    </source>
</reference>